<organism evidence="3 4">
    <name type="scientific">Fragariocoptes setiger</name>
    <dbReference type="NCBI Taxonomy" id="1670756"/>
    <lineage>
        <taxon>Eukaryota</taxon>
        <taxon>Metazoa</taxon>
        <taxon>Ecdysozoa</taxon>
        <taxon>Arthropoda</taxon>
        <taxon>Chelicerata</taxon>
        <taxon>Arachnida</taxon>
        <taxon>Acari</taxon>
        <taxon>Acariformes</taxon>
        <taxon>Trombidiformes</taxon>
        <taxon>Prostigmata</taxon>
        <taxon>Eupodina</taxon>
        <taxon>Eriophyoidea</taxon>
        <taxon>Phytoptidae</taxon>
        <taxon>Fragariocoptes</taxon>
    </lineage>
</organism>
<keyword evidence="4" id="KW-1185">Reference proteome</keyword>
<evidence type="ECO:0000313" key="4">
    <source>
        <dbReference type="Proteomes" id="UP000825002"/>
    </source>
</evidence>
<dbReference type="SMART" id="SM01407">
    <property type="entry name" value="NAC"/>
    <property type="match status" value="1"/>
</dbReference>
<dbReference type="CDD" id="cd14358">
    <property type="entry name" value="UBA_NAC_euk"/>
    <property type="match status" value="1"/>
</dbReference>
<dbReference type="Gene3D" id="2.20.70.30">
    <property type="entry name" value="Nascent polypeptide-associated complex domain"/>
    <property type="match status" value="1"/>
</dbReference>
<comment type="caution">
    <text evidence="3">The sequence shown here is derived from an EMBL/GenBank/DDBJ whole genome shotgun (WGS) entry which is preliminary data.</text>
</comment>
<evidence type="ECO:0000259" key="2">
    <source>
        <dbReference type="PROSITE" id="PS51151"/>
    </source>
</evidence>
<feature type="region of interest" description="Disordered" evidence="1">
    <location>
        <begin position="1"/>
        <end position="26"/>
    </location>
</feature>
<dbReference type="PIRSF" id="PIRSF015901">
    <property type="entry name" value="NAC_alpha"/>
    <property type="match status" value="1"/>
</dbReference>
<evidence type="ECO:0000313" key="3">
    <source>
        <dbReference type="EMBL" id="KAG9509382.1"/>
    </source>
</evidence>
<dbReference type="Proteomes" id="UP000825002">
    <property type="component" value="Unassembled WGS sequence"/>
</dbReference>
<dbReference type="InterPro" id="IPR044034">
    <property type="entry name" value="NAC-like_UBA"/>
</dbReference>
<evidence type="ECO:0000256" key="1">
    <source>
        <dbReference type="SAM" id="MobiDB-lite"/>
    </source>
</evidence>
<dbReference type="CDD" id="cd22054">
    <property type="entry name" value="NAC_NACA"/>
    <property type="match status" value="1"/>
</dbReference>
<dbReference type="InterPro" id="IPR016641">
    <property type="entry name" value="EGD2/NACA0like"/>
</dbReference>
<dbReference type="InterPro" id="IPR038187">
    <property type="entry name" value="NAC_A/B_dom_sf"/>
</dbReference>
<dbReference type="InterPro" id="IPR002715">
    <property type="entry name" value="Nas_poly-pep-assoc_cplx_dom"/>
</dbReference>
<dbReference type="Pfam" id="PF19026">
    <property type="entry name" value="UBA_HYPK"/>
    <property type="match status" value="1"/>
</dbReference>
<dbReference type="Pfam" id="PF01849">
    <property type="entry name" value="NAC"/>
    <property type="match status" value="1"/>
</dbReference>
<protein>
    <submittedName>
        <fullName evidence="3">Nascent polypeptide-associated complex subunit alpha</fullName>
    </submittedName>
</protein>
<dbReference type="PROSITE" id="PS51151">
    <property type="entry name" value="NAC_AB"/>
    <property type="match status" value="1"/>
</dbReference>
<accession>A0ABQ7S7M3</accession>
<feature type="region of interest" description="Disordered" evidence="1">
    <location>
        <begin position="100"/>
        <end position="130"/>
    </location>
</feature>
<gene>
    <name evidence="3" type="primary">Nacalpha</name>
    <name evidence="3" type="ORF">GZH46_02104</name>
</gene>
<dbReference type="Gene3D" id="1.10.8.10">
    <property type="entry name" value="DNA helicase RuvA subunit, C-terminal domain"/>
    <property type="match status" value="1"/>
</dbReference>
<feature type="domain" description="NAC-A/B" evidence="2">
    <location>
        <begin position="23"/>
        <end position="86"/>
    </location>
</feature>
<name>A0ABQ7S7M3_9ACAR</name>
<sequence>MQPVPEVGKASDITAAGGDSKQTRSEKKARKVILKLGLKQVTGVNRVAIRKSKNILFVINNPDVYKSQDTYIIFGEAKIEDLSHKAQLAAAEKFKTDPSSVMRNVMPEGPTGAANADRIRDDSDGEDIDTTGIDSKDIDLVMSQANCRRKAAVKALQKHNSDVVDAIMELTL</sequence>
<reference evidence="3 4" key="1">
    <citation type="submission" date="2020-10" db="EMBL/GenBank/DDBJ databases">
        <authorList>
            <person name="Klimov P.B."/>
            <person name="Dyachkov S.M."/>
            <person name="Chetverikov P.E."/>
        </authorList>
    </citation>
    <scope>NUCLEOTIDE SEQUENCE [LARGE SCALE GENOMIC DNA]</scope>
    <source>
        <strain evidence="3">BMOC 18-1129-001#AD2665</strain>
        <tissue evidence="3">Entire mites</tissue>
    </source>
</reference>
<dbReference type="PANTHER" id="PTHR21713">
    <property type="entry name" value="NASCENT POLYPEPTIDE ASSOCIATED COMPLEX ALPHA SUBUNIT-RELATED"/>
    <property type="match status" value="1"/>
</dbReference>
<proteinExistence type="predicted"/>
<dbReference type="EMBL" id="JAIFTH010000508">
    <property type="protein sequence ID" value="KAG9509382.1"/>
    <property type="molecule type" value="Genomic_DNA"/>
</dbReference>
<feature type="non-terminal residue" evidence="3">
    <location>
        <position position="1"/>
    </location>
</feature>